<proteinExistence type="predicted"/>
<evidence type="ECO:0000256" key="1">
    <source>
        <dbReference type="SAM" id="Phobius"/>
    </source>
</evidence>
<sequence length="88" mass="9576">MWEDKTKFNRAELSGLVDQAGHFMSSLTGSGWSADQAQAQISNMVESQAVMLATNQLFFNIACCFIIGALAIWLAPKPTRVADTSQAH</sequence>
<dbReference type="EMBL" id="CADIKK010000058">
    <property type="protein sequence ID" value="CAB3808458.1"/>
    <property type="molecule type" value="Genomic_DNA"/>
</dbReference>
<accession>A0A6S7BQX5</accession>
<evidence type="ECO:0000313" key="3">
    <source>
        <dbReference type="Proteomes" id="UP000494365"/>
    </source>
</evidence>
<feature type="transmembrane region" description="Helical" evidence="1">
    <location>
        <begin position="57"/>
        <end position="75"/>
    </location>
</feature>
<evidence type="ECO:0000313" key="2">
    <source>
        <dbReference type="EMBL" id="CAB3808458.1"/>
    </source>
</evidence>
<dbReference type="Proteomes" id="UP000494365">
    <property type="component" value="Unassembled WGS sequence"/>
</dbReference>
<reference evidence="2 3" key="1">
    <citation type="submission" date="2020-04" db="EMBL/GenBank/DDBJ databases">
        <authorList>
            <person name="De Canck E."/>
        </authorList>
    </citation>
    <scope>NUCLEOTIDE SEQUENCE [LARGE SCALE GENOMIC DNA]</scope>
    <source>
        <strain evidence="2 3">LMG 28614</strain>
    </source>
</reference>
<protein>
    <submittedName>
        <fullName evidence="2">Uncharacterized protein</fullName>
    </submittedName>
</protein>
<dbReference type="AlphaFoldDB" id="A0A6S7BQX5"/>
<gene>
    <name evidence="2" type="ORF">LMG28614_06813</name>
</gene>
<keyword evidence="1" id="KW-0472">Membrane</keyword>
<name>A0A6S7BQX5_9BURK</name>
<keyword evidence="1" id="KW-1133">Transmembrane helix</keyword>
<keyword evidence="1" id="KW-0812">Transmembrane</keyword>
<keyword evidence="3" id="KW-1185">Reference proteome</keyword>
<organism evidence="2 3">
    <name type="scientific">Paraburkholderia ultramafica</name>
    <dbReference type="NCBI Taxonomy" id="1544867"/>
    <lineage>
        <taxon>Bacteria</taxon>
        <taxon>Pseudomonadati</taxon>
        <taxon>Pseudomonadota</taxon>
        <taxon>Betaproteobacteria</taxon>
        <taxon>Burkholderiales</taxon>
        <taxon>Burkholderiaceae</taxon>
        <taxon>Paraburkholderia</taxon>
    </lineage>
</organism>